<gene>
    <name evidence="3" type="ORF">UT78_C0005G0005</name>
</gene>
<evidence type="ECO:0000256" key="2">
    <source>
        <dbReference type="SAM" id="Phobius"/>
    </source>
</evidence>
<feature type="region of interest" description="Disordered" evidence="1">
    <location>
        <begin position="39"/>
        <end position="74"/>
    </location>
</feature>
<keyword evidence="2" id="KW-0472">Membrane</keyword>
<dbReference type="Proteomes" id="UP000034301">
    <property type="component" value="Unassembled WGS sequence"/>
</dbReference>
<organism evidence="3 4">
    <name type="scientific">Candidatus Nomurabacteria bacterium GW2011_GWF2_40_12</name>
    <dbReference type="NCBI Taxonomy" id="1618776"/>
    <lineage>
        <taxon>Bacteria</taxon>
        <taxon>Candidatus Nomuraibacteriota</taxon>
    </lineage>
</organism>
<evidence type="ECO:0000256" key="1">
    <source>
        <dbReference type="SAM" id="MobiDB-lite"/>
    </source>
</evidence>
<dbReference type="EMBL" id="LBYC01000005">
    <property type="protein sequence ID" value="KKR43281.1"/>
    <property type="molecule type" value="Genomic_DNA"/>
</dbReference>
<sequence length="74" mass="7976">MEPEKKSNGAMVGLVIIIILLIVGGIYVWQSNKDALEETPTPALSEEDSTELNDLEADLETTDTSVGVDVETVK</sequence>
<evidence type="ECO:0000313" key="4">
    <source>
        <dbReference type="Proteomes" id="UP000034301"/>
    </source>
</evidence>
<name>A0A0G0R0M9_9BACT</name>
<evidence type="ECO:0000313" key="3">
    <source>
        <dbReference type="EMBL" id="KKR43281.1"/>
    </source>
</evidence>
<feature type="compositionally biased region" description="Acidic residues" evidence="1">
    <location>
        <begin position="45"/>
        <end position="61"/>
    </location>
</feature>
<proteinExistence type="predicted"/>
<dbReference type="AlphaFoldDB" id="A0A0G0R0M9"/>
<feature type="transmembrane region" description="Helical" evidence="2">
    <location>
        <begin position="12"/>
        <end position="29"/>
    </location>
</feature>
<keyword evidence="2" id="KW-1133">Transmembrane helix</keyword>
<protein>
    <submittedName>
        <fullName evidence="3">Uncharacterized protein</fullName>
    </submittedName>
</protein>
<keyword evidence="2" id="KW-0812">Transmembrane</keyword>
<comment type="caution">
    <text evidence="3">The sequence shown here is derived from an EMBL/GenBank/DDBJ whole genome shotgun (WGS) entry which is preliminary data.</text>
</comment>
<reference evidence="3 4" key="1">
    <citation type="journal article" date="2015" name="Nature">
        <title>rRNA introns, odd ribosomes, and small enigmatic genomes across a large radiation of phyla.</title>
        <authorList>
            <person name="Brown C.T."/>
            <person name="Hug L.A."/>
            <person name="Thomas B.C."/>
            <person name="Sharon I."/>
            <person name="Castelle C.J."/>
            <person name="Singh A."/>
            <person name="Wilkins M.J."/>
            <person name="Williams K.H."/>
            <person name="Banfield J.F."/>
        </authorList>
    </citation>
    <scope>NUCLEOTIDE SEQUENCE [LARGE SCALE GENOMIC DNA]</scope>
</reference>
<accession>A0A0G0R0M9</accession>